<evidence type="ECO:0000313" key="1">
    <source>
        <dbReference type="EMBL" id="CAG8751421.1"/>
    </source>
</evidence>
<name>A0ACA9QG83_9GLOM</name>
<sequence length="127" mass="15015">KGINKEEIFVTKDLRDVIKDSEGRNLEENQNGIVKYFKGYDKKYYMLDDIEDFKDPETDEYLVKVKVAGTNNLHTYILIKGFPVYFDIKLNELDMCGKPNYQIYSDILKELQKGRNYKNTEILNEAR</sequence>
<feature type="non-terminal residue" evidence="1">
    <location>
        <position position="1"/>
    </location>
</feature>
<evidence type="ECO:0000313" key="2">
    <source>
        <dbReference type="Proteomes" id="UP000789702"/>
    </source>
</evidence>
<feature type="non-terminal residue" evidence="1">
    <location>
        <position position="127"/>
    </location>
</feature>
<dbReference type="Proteomes" id="UP000789702">
    <property type="component" value="Unassembled WGS sequence"/>
</dbReference>
<reference evidence="1" key="1">
    <citation type="submission" date="2021-06" db="EMBL/GenBank/DDBJ databases">
        <authorList>
            <person name="Kallberg Y."/>
            <person name="Tangrot J."/>
            <person name="Rosling A."/>
        </authorList>
    </citation>
    <scope>NUCLEOTIDE SEQUENCE</scope>
    <source>
        <strain evidence="1">IL203A</strain>
    </source>
</reference>
<protein>
    <submittedName>
        <fullName evidence="1">11816_t:CDS:1</fullName>
    </submittedName>
</protein>
<keyword evidence="2" id="KW-1185">Reference proteome</keyword>
<comment type="caution">
    <text evidence="1">The sequence shown here is derived from an EMBL/GenBank/DDBJ whole genome shotgun (WGS) entry which is preliminary data.</text>
</comment>
<accession>A0ACA9QG83</accession>
<organism evidence="1 2">
    <name type="scientific">Dentiscutata heterogama</name>
    <dbReference type="NCBI Taxonomy" id="1316150"/>
    <lineage>
        <taxon>Eukaryota</taxon>
        <taxon>Fungi</taxon>
        <taxon>Fungi incertae sedis</taxon>
        <taxon>Mucoromycota</taxon>
        <taxon>Glomeromycotina</taxon>
        <taxon>Glomeromycetes</taxon>
        <taxon>Diversisporales</taxon>
        <taxon>Gigasporaceae</taxon>
        <taxon>Dentiscutata</taxon>
    </lineage>
</organism>
<proteinExistence type="predicted"/>
<dbReference type="EMBL" id="CAJVPU010046346">
    <property type="protein sequence ID" value="CAG8751421.1"/>
    <property type="molecule type" value="Genomic_DNA"/>
</dbReference>
<gene>
    <name evidence="1" type="ORF">DHETER_LOCUS14661</name>
</gene>